<dbReference type="AlphaFoldDB" id="A0A4S4DNP4"/>
<comment type="caution">
    <text evidence="1">The sequence shown here is derived from an EMBL/GenBank/DDBJ whole genome shotgun (WGS) entry which is preliminary data.</text>
</comment>
<dbReference type="SUPFAM" id="SSF53187">
    <property type="entry name" value="Zn-dependent exopeptidases"/>
    <property type="match status" value="1"/>
</dbReference>
<dbReference type="PANTHER" id="PTHR11014:SF119">
    <property type="entry name" value="IAA-AMINO ACID HYDROLASE ILR1-LIKE 1"/>
    <property type="match status" value="1"/>
</dbReference>
<evidence type="ECO:0000313" key="1">
    <source>
        <dbReference type="EMBL" id="THG03806.1"/>
    </source>
</evidence>
<dbReference type="Gene3D" id="3.40.630.10">
    <property type="entry name" value="Zn peptidases"/>
    <property type="match status" value="1"/>
</dbReference>
<keyword evidence="2" id="KW-1185">Reference proteome</keyword>
<dbReference type="InterPro" id="IPR002933">
    <property type="entry name" value="Peptidase_M20"/>
</dbReference>
<protein>
    <recommendedName>
        <fullName evidence="3">Peptidase M20 dimerisation domain-containing protein</fullName>
    </recommendedName>
</protein>
<evidence type="ECO:0000313" key="2">
    <source>
        <dbReference type="Proteomes" id="UP000306102"/>
    </source>
</evidence>
<dbReference type="Pfam" id="PF01546">
    <property type="entry name" value="Peptidase_M20"/>
    <property type="match status" value="1"/>
</dbReference>
<proteinExistence type="predicted"/>
<dbReference type="STRING" id="542762.A0A4S4DNP4"/>
<reference evidence="1 2" key="1">
    <citation type="journal article" date="2018" name="Proc. Natl. Acad. Sci. U.S.A.">
        <title>Draft genome sequence of Camellia sinensis var. sinensis provides insights into the evolution of the tea genome and tea quality.</title>
        <authorList>
            <person name="Wei C."/>
            <person name="Yang H."/>
            <person name="Wang S."/>
            <person name="Zhao J."/>
            <person name="Liu C."/>
            <person name="Gao L."/>
            <person name="Xia E."/>
            <person name="Lu Y."/>
            <person name="Tai Y."/>
            <person name="She G."/>
            <person name="Sun J."/>
            <person name="Cao H."/>
            <person name="Tong W."/>
            <person name="Gao Q."/>
            <person name="Li Y."/>
            <person name="Deng W."/>
            <person name="Jiang X."/>
            <person name="Wang W."/>
            <person name="Chen Q."/>
            <person name="Zhang S."/>
            <person name="Li H."/>
            <person name="Wu J."/>
            <person name="Wang P."/>
            <person name="Li P."/>
            <person name="Shi C."/>
            <person name="Zheng F."/>
            <person name="Jian J."/>
            <person name="Huang B."/>
            <person name="Shan D."/>
            <person name="Shi M."/>
            <person name="Fang C."/>
            <person name="Yue Y."/>
            <person name="Li F."/>
            <person name="Li D."/>
            <person name="Wei S."/>
            <person name="Han B."/>
            <person name="Jiang C."/>
            <person name="Yin Y."/>
            <person name="Xia T."/>
            <person name="Zhang Z."/>
            <person name="Bennetzen J.L."/>
            <person name="Zhao S."/>
            <person name="Wan X."/>
        </authorList>
    </citation>
    <scope>NUCLEOTIDE SEQUENCE [LARGE SCALE GENOMIC DNA]</scope>
    <source>
        <strain evidence="2">cv. Shuchazao</strain>
        <tissue evidence="1">Leaf</tissue>
    </source>
</reference>
<evidence type="ECO:0008006" key="3">
    <source>
        <dbReference type="Google" id="ProtNLM"/>
    </source>
</evidence>
<dbReference type="InterPro" id="IPR017439">
    <property type="entry name" value="Amidohydrolase"/>
</dbReference>
<sequence length="181" mass="21362">MSQPQLVDLARHNHQRFWTSFKRHLTCYKLTEPGTKEKYKGKIRMDLCNLLEKKTSRGDGGKSPKKNYNYYSEMNEEERNEKLTSTISYCKDSKCRSRHAYGFFLWMDPPLCSRAREIILGLLRRTTMLEEQLKMHRESVEWKHKSKIPGKMHGCGHDAHIAMLLGATKLLQEHRHDLQVQ</sequence>
<dbReference type="EMBL" id="SDRB02010870">
    <property type="protein sequence ID" value="THG03806.1"/>
    <property type="molecule type" value="Genomic_DNA"/>
</dbReference>
<dbReference type="GO" id="GO:0009850">
    <property type="term" value="P:auxin metabolic process"/>
    <property type="evidence" value="ECO:0007669"/>
    <property type="project" value="TreeGrafter"/>
</dbReference>
<gene>
    <name evidence="1" type="ORF">TEA_026746</name>
</gene>
<dbReference type="GO" id="GO:0005783">
    <property type="term" value="C:endoplasmic reticulum"/>
    <property type="evidence" value="ECO:0007669"/>
    <property type="project" value="TreeGrafter"/>
</dbReference>
<dbReference type="PANTHER" id="PTHR11014">
    <property type="entry name" value="PEPTIDASE M20 FAMILY MEMBER"/>
    <property type="match status" value="1"/>
</dbReference>
<dbReference type="GO" id="GO:0010179">
    <property type="term" value="F:IAA-Ala conjugate hydrolase activity"/>
    <property type="evidence" value="ECO:0007669"/>
    <property type="project" value="TreeGrafter"/>
</dbReference>
<dbReference type="Proteomes" id="UP000306102">
    <property type="component" value="Unassembled WGS sequence"/>
</dbReference>
<accession>A0A4S4DNP4</accession>
<name>A0A4S4DNP4_CAMSN</name>
<organism evidence="1 2">
    <name type="scientific">Camellia sinensis var. sinensis</name>
    <name type="common">China tea</name>
    <dbReference type="NCBI Taxonomy" id="542762"/>
    <lineage>
        <taxon>Eukaryota</taxon>
        <taxon>Viridiplantae</taxon>
        <taxon>Streptophyta</taxon>
        <taxon>Embryophyta</taxon>
        <taxon>Tracheophyta</taxon>
        <taxon>Spermatophyta</taxon>
        <taxon>Magnoliopsida</taxon>
        <taxon>eudicotyledons</taxon>
        <taxon>Gunneridae</taxon>
        <taxon>Pentapetalae</taxon>
        <taxon>asterids</taxon>
        <taxon>Ericales</taxon>
        <taxon>Theaceae</taxon>
        <taxon>Camellia</taxon>
    </lineage>
</organism>